<keyword evidence="3" id="KW-1133">Transmembrane helix</keyword>
<accession>A0A4R0XIH3</accession>
<evidence type="ECO:0000313" key="6">
    <source>
        <dbReference type="Proteomes" id="UP000294200"/>
    </source>
</evidence>
<evidence type="ECO:0000256" key="3">
    <source>
        <dbReference type="ARBA" id="ARBA00022989"/>
    </source>
</evidence>
<proteinExistence type="predicted"/>
<protein>
    <submittedName>
        <fullName evidence="5">Uncharacterized protein</fullName>
    </submittedName>
</protein>
<dbReference type="Gene3D" id="1.10.3470.10">
    <property type="entry name" value="ABC transporter involved in vitamin B12 uptake, BtuC"/>
    <property type="match status" value="1"/>
</dbReference>
<organism evidence="5 6">
    <name type="scientific">Paraburkholderia steynii</name>
    <dbReference type="NCBI Taxonomy" id="1245441"/>
    <lineage>
        <taxon>Bacteria</taxon>
        <taxon>Pseudomonadati</taxon>
        <taxon>Pseudomonadota</taxon>
        <taxon>Betaproteobacteria</taxon>
        <taxon>Burkholderiales</taxon>
        <taxon>Burkholderiaceae</taxon>
        <taxon>Paraburkholderia</taxon>
    </lineage>
</organism>
<dbReference type="Proteomes" id="UP000294200">
    <property type="component" value="Unassembled WGS sequence"/>
</dbReference>
<gene>
    <name evidence="5" type="ORF">BZM27_07320</name>
</gene>
<keyword evidence="4" id="KW-0472">Membrane</keyword>
<comment type="caution">
    <text evidence="5">The sequence shown here is derived from an EMBL/GenBank/DDBJ whole genome shotgun (WGS) entry which is preliminary data.</text>
</comment>
<dbReference type="EMBL" id="MWML01000017">
    <property type="protein sequence ID" value="TCG09122.1"/>
    <property type="molecule type" value="Genomic_DNA"/>
</dbReference>
<keyword evidence="6" id="KW-1185">Reference proteome</keyword>
<comment type="subcellular location">
    <subcellularLocation>
        <location evidence="1">Membrane</location>
        <topology evidence="1">Multi-pass membrane protein</topology>
    </subcellularLocation>
</comment>
<evidence type="ECO:0000256" key="4">
    <source>
        <dbReference type="ARBA" id="ARBA00023136"/>
    </source>
</evidence>
<dbReference type="GO" id="GO:0016020">
    <property type="term" value="C:membrane"/>
    <property type="evidence" value="ECO:0007669"/>
    <property type="project" value="UniProtKB-SubCell"/>
</dbReference>
<keyword evidence="2" id="KW-0812">Transmembrane</keyword>
<reference evidence="5 6" key="1">
    <citation type="submission" date="2017-02" db="EMBL/GenBank/DDBJ databases">
        <title>Paraburkholderia sophoroidis sp. nov. and Paraburkholderia steynii sp. nov. rhizobial symbionts of the fynbos legume Hypocalyptus sophoroides.</title>
        <authorList>
            <person name="Steenkamp E.T."/>
            <person name="Beukes C.W."/>
            <person name="Van Zyl E."/>
            <person name="Avontuur J."/>
            <person name="Chan W.Y."/>
            <person name="Hassen A."/>
            <person name="Palmer M."/>
            <person name="Mthombeni L."/>
            <person name="Phalane F."/>
            <person name="Sereme K."/>
            <person name="Venter S.N."/>
        </authorList>
    </citation>
    <scope>NUCLEOTIDE SEQUENCE [LARGE SCALE GENOMIC DNA]</scope>
    <source>
        <strain evidence="5 6">HC1.1ba</strain>
    </source>
</reference>
<dbReference type="InterPro" id="IPR037294">
    <property type="entry name" value="ABC_BtuC-like"/>
</dbReference>
<evidence type="ECO:0000256" key="2">
    <source>
        <dbReference type="ARBA" id="ARBA00022692"/>
    </source>
</evidence>
<dbReference type="AlphaFoldDB" id="A0A4R0XIH3"/>
<sequence>MRRAFATFRRARPHVITYAGMAALLLVLAVAVIAALCFGAYPISPATLWDSLSASSSTDRAVAVLVQLRAAARRARRDGRCGLRRCPSRCRRCFATRSPTRD</sequence>
<evidence type="ECO:0000256" key="1">
    <source>
        <dbReference type="ARBA" id="ARBA00004141"/>
    </source>
</evidence>
<evidence type="ECO:0000313" key="5">
    <source>
        <dbReference type="EMBL" id="TCG09122.1"/>
    </source>
</evidence>
<name>A0A4R0XIH3_9BURK</name>